<accession>A0AAV7SQR4</accession>
<sequence length="103" mass="11091">MRRVPLPPLCSHSTLSPTLPVFSSSLGLRLPTIFRRSPRSPAPQSRSSQARPVPWVGQPGPSAEPRGCFRPLRRQGQASPGAVQPGKAHDPLKQQGQQGKAKV</sequence>
<feature type="compositionally biased region" description="Polar residues" evidence="1">
    <location>
        <begin position="94"/>
        <end position="103"/>
    </location>
</feature>
<dbReference type="Proteomes" id="UP001066276">
    <property type="component" value="Chromosome 4_2"/>
</dbReference>
<name>A0AAV7SQR4_PLEWA</name>
<comment type="caution">
    <text evidence="2">The sequence shown here is derived from an EMBL/GenBank/DDBJ whole genome shotgun (WGS) entry which is preliminary data.</text>
</comment>
<feature type="region of interest" description="Disordered" evidence="1">
    <location>
        <begin position="1"/>
        <end position="103"/>
    </location>
</feature>
<organism evidence="2 3">
    <name type="scientific">Pleurodeles waltl</name>
    <name type="common">Iberian ribbed newt</name>
    <dbReference type="NCBI Taxonomy" id="8319"/>
    <lineage>
        <taxon>Eukaryota</taxon>
        <taxon>Metazoa</taxon>
        <taxon>Chordata</taxon>
        <taxon>Craniata</taxon>
        <taxon>Vertebrata</taxon>
        <taxon>Euteleostomi</taxon>
        <taxon>Amphibia</taxon>
        <taxon>Batrachia</taxon>
        <taxon>Caudata</taxon>
        <taxon>Salamandroidea</taxon>
        <taxon>Salamandridae</taxon>
        <taxon>Pleurodelinae</taxon>
        <taxon>Pleurodeles</taxon>
    </lineage>
</organism>
<protein>
    <submittedName>
        <fullName evidence="2">Uncharacterized protein</fullName>
    </submittedName>
</protein>
<feature type="compositionally biased region" description="Low complexity" evidence="1">
    <location>
        <begin position="42"/>
        <end position="52"/>
    </location>
</feature>
<evidence type="ECO:0000256" key="1">
    <source>
        <dbReference type="SAM" id="MobiDB-lite"/>
    </source>
</evidence>
<proteinExistence type="predicted"/>
<dbReference type="AlphaFoldDB" id="A0AAV7SQR4"/>
<keyword evidence="3" id="KW-1185">Reference proteome</keyword>
<dbReference type="EMBL" id="JANPWB010000008">
    <property type="protein sequence ID" value="KAJ1166477.1"/>
    <property type="molecule type" value="Genomic_DNA"/>
</dbReference>
<evidence type="ECO:0000313" key="2">
    <source>
        <dbReference type="EMBL" id="KAJ1166477.1"/>
    </source>
</evidence>
<reference evidence="2" key="1">
    <citation type="journal article" date="2022" name="bioRxiv">
        <title>Sequencing and chromosome-scale assembly of the giantPleurodeles waltlgenome.</title>
        <authorList>
            <person name="Brown T."/>
            <person name="Elewa A."/>
            <person name="Iarovenko S."/>
            <person name="Subramanian E."/>
            <person name="Araus A.J."/>
            <person name="Petzold A."/>
            <person name="Susuki M."/>
            <person name="Suzuki K.-i.T."/>
            <person name="Hayashi T."/>
            <person name="Toyoda A."/>
            <person name="Oliveira C."/>
            <person name="Osipova E."/>
            <person name="Leigh N.D."/>
            <person name="Simon A."/>
            <person name="Yun M.H."/>
        </authorList>
    </citation>
    <scope>NUCLEOTIDE SEQUENCE</scope>
    <source>
        <strain evidence="2">20211129_DDA</strain>
        <tissue evidence="2">Liver</tissue>
    </source>
</reference>
<feature type="compositionally biased region" description="Polar residues" evidence="1">
    <location>
        <begin position="11"/>
        <end position="26"/>
    </location>
</feature>
<gene>
    <name evidence="2" type="ORF">NDU88_006877</name>
</gene>
<evidence type="ECO:0000313" key="3">
    <source>
        <dbReference type="Proteomes" id="UP001066276"/>
    </source>
</evidence>